<dbReference type="Pfam" id="PF00646">
    <property type="entry name" value="F-box"/>
    <property type="match status" value="1"/>
</dbReference>
<dbReference type="InterPro" id="IPR036047">
    <property type="entry name" value="F-box-like_dom_sf"/>
</dbReference>
<name>A0A830CQA0_9LAMI</name>
<proteinExistence type="predicted"/>
<organism evidence="2 3">
    <name type="scientific">Phtheirospermum japonicum</name>
    <dbReference type="NCBI Taxonomy" id="374723"/>
    <lineage>
        <taxon>Eukaryota</taxon>
        <taxon>Viridiplantae</taxon>
        <taxon>Streptophyta</taxon>
        <taxon>Embryophyta</taxon>
        <taxon>Tracheophyta</taxon>
        <taxon>Spermatophyta</taxon>
        <taxon>Magnoliopsida</taxon>
        <taxon>eudicotyledons</taxon>
        <taxon>Gunneridae</taxon>
        <taxon>Pentapetalae</taxon>
        <taxon>asterids</taxon>
        <taxon>lamiids</taxon>
        <taxon>Lamiales</taxon>
        <taxon>Orobanchaceae</taxon>
        <taxon>Orobanchaceae incertae sedis</taxon>
        <taxon>Phtheirospermum</taxon>
    </lineage>
</organism>
<dbReference type="InterPro" id="IPR001810">
    <property type="entry name" value="F-box_dom"/>
</dbReference>
<gene>
    <name evidence="2" type="ORF">PHJA_001794200</name>
</gene>
<dbReference type="InterPro" id="IPR032675">
    <property type="entry name" value="LRR_dom_sf"/>
</dbReference>
<protein>
    <submittedName>
        <fullName evidence="2">F-box/FBD/LRR-repeat protein at5g56420</fullName>
    </submittedName>
</protein>
<evidence type="ECO:0000313" key="3">
    <source>
        <dbReference type="Proteomes" id="UP000653305"/>
    </source>
</evidence>
<dbReference type="InterPro" id="IPR055294">
    <property type="entry name" value="FBL60-like"/>
</dbReference>
<dbReference type="CDD" id="cd22160">
    <property type="entry name" value="F-box_AtFBL13-like"/>
    <property type="match status" value="1"/>
</dbReference>
<reference evidence="2" key="1">
    <citation type="submission" date="2020-07" db="EMBL/GenBank/DDBJ databases">
        <title>Ethylene signaling mediates host invasion by parasitic plants.</title>
        <authorList>
            <person name="Yoshida S."/>
        </authorList>
    </citation>
    <scope>NUCLEOTIDE SEQUENCE</scope>
    <source>
        <strain evidence="2">Okayama</strain>
    </source>
</reference>
<keyword evidence="3" id="KW-1185">Reference proteome</keyword>
<dbReference type="SUPFAM" id="SSF81383">
    <property type="entry name" value="F-box domain"/>
    <property type="match status" value="1"/>
</dbReference>
<dbReference type="Proteomes" id="UP000653305">
    <property type="component" value="Unassembled WGS sequence"/>
</dbReference>
<evidence type="ECO:0000313" key="2">
    <source>
        <dbReference type="EMBL" id="GFP96501.1"/>
    </source>
</evidence>
<dbReference type="AlphaFoldDB" id="A0A830CQA0"/>
<sequence>MNTESVPSIDRLSAFPDDILLPILSFLPTKLSVSTSILAKRWRFLWAHVPNLHFDSGYHHDSPTRLPSIIPYVMSLHKVRNLHTFRLSYGYDEHLGDTWIATAMSRNVRVLGLRLRYALPQCLFTCETLVDLKLDRCEGIPSAGVHVSWPSLKRFHYKKTANF</sequence>
<comment type="caution">
    <text evidence="2">The sequence shown here is derived from an EMBL/GenBank/DDBJ whole genome shotgun (WGS) entry which is preliminary data.</text>
</comment>
<dbReference type="PANTHER" id="PTHR31293">
    <property type="entry name" value="RNI-LIKE SUPERFAMILY PROTEIN"/>
    <property type="match status" value="1"/>
</dbReference>
<feature type="domain" description="F-box" evidence="1">
    <location>
        <begin position="12"/>
        <end position="52"/>
    </location>
</feature>
<accession>A0A830CQA0</accession>
<dbReference type="EMBL" id="BMAC01000441">
    <property type="protein sequence ID" value="GFP96501.1"/>
    <property type="molecule type" value="Genomic_DNA"/>
</dbReference>
<dbReference type="InterPro" id="IPR053781">
    <property type="entry name" value="F-box_AtFBL13-like"/>
</dbReference>
<dbReference type="Gene3D" id="3.80.10.10">
    <property type="entry name" value="Ribonuclease Inhibitor"/>
    <property type="match status" value="1"/>
</dbReference>
<evidence type="ECO:0000259" key="1">
    <source>
        <dbReference type="Pfam" id="PF00646"/>
    </source>
</evidence>
<dbReference type="OrthoDB" id="896987at2759"/>
<dbReference type="PANTHER" id="PTHR31293:SF12">
    <property type="entry name" value="RNI-LIKE SUPERFAMILY PROTEIN"/>
    <property type="match status" value="1"/>
</dbReference>